<comment type="pathway">
    <text evidence="4">Amino-acid biosynthesis; L-leucine biosynthesis; L-leucine from 3-methyl-2-oxobutanoate: step 4/4.</text>
</comment>
<evidence type="ECO:0000313" key="13">
    <source>
        <dbReference type="EMBL" id="NHE56133.1"/>
    </source>
</evidence>
<evidence type="ECO:0000313" key="14">
    <source>
        <dbReference type="Proteomes" id="UP000649799"/>
    </source>
</evidence>
<evidence type="ECO:0000256" key="12">
    <source>
        <dbReference type="RuleBase" id="RU004516"/>
    </source>
</evidence>
<comment type="catalytic activity">
    <reaction evidence="8">
        <text>L-valine + 2-oxoglutarate = 3-methyl-2-oxobutanoate + L-glutamate</text>
        <dbReference type="Rhea" id="RHEA:24813"/>
        <dbReference type="ChEBI" id="CHEBI:11851"/>
        <dbReference type="ChEBI" id="CHEBI:16810"/>
        <dbReference type="ChEBI" id="CHEBI:29985"/>
        <dbReference type="ChEBI" id="CHEBI:57762"/>
        <dbReference type="EC" id="2.6.1.42"/>
    </reaction>
</comment>
<evidence type="ECO:0000256" key="9">
    <source>
        <dbReference type="ARBA" id="ARBA00048798"/>
    </source>
</evidence>
<dbReference type="RefSeq" id="WP_166143711.1">
    <property type="nucleotide sequence ID" value="NZ_JAANYN010000002.1"/>
</dbReference>
<evidence type="ECO:0000256" key="4">
    <source>
        <dbReference type="ARBA" id="ARBA00005072"/>
    </source>
</evidence>
<evidence type="ECO:0000256" key="6">
    <source>
        <dbReference type="ARBA" id="ARBA00013053"/>
    </source>
</evidence>
<evidence type="ECO:0000256" key="7">
    <source>
        <dbReference type="ARBA" id="ARBA00022898"/>
    </source>
</evidence>
<protein>
    <recommendedName>
        <fullName evidence="6">branched-chain-amino-acid transaminase</fullName>
        <ecNumber evidence="6">2.6.1.42</ecNumber>
    </recommendedName>
</protein>
<comment type="caution">
    <text evidence="13">The sequence shown here is derived from an EMBL/GenBank/DDBJ whole genome shotgun (WGS) entry which is preliminary data.</text>
</comment>
<dbReference type="InterPro" id="IPR043132">
    <property type="entry name" value="BCAT-like_C"/>
</dbReference>
<sequence length="268" mass="30662">MRQFILNPNGVYEHIDTIPANRAFLFGDGIFETMVYSEGEIRFWKDHFERLSAGIECLKIQPFTYPNIHLVNDLVKNLPGDQSTYRIRWNIYRSGIGKYSPTEKGHAEWLMLTDFQPAPKVKKEAYFCASIKIPPSPWANCKTLNALPYVMANQERMDRQMDEVILLDLNGCISEAGSSNLFWVKNGIFFTPSLENYCIAGVGRKQILQKLKETGKDCQVGSFHPKDLLNADQVFVSNIAGISYIEKIEGRQYDCQPIDEIDSIFEMP</sequence>
<accession>A0ABX0H6Z5</accession>
<name>A0ABX0H6Z5_9BACT</name>
<evidence type="ECO:0000256" key="5">
    <source>
        <dbReference type="ARBA" id="ARBA00009320"/>
    </source>
</evidence>
<dbReference type="Proteomes" id="UP000649799">
    <property type="component" value="Unassembled WGS sequence"/>
</dbReference>
<gene>
    <name evidence="13" type="ORF">G9Q97_04815</name>
</gene>
<dbReference type="PROSITE" id="PS00770">
    <property type="entry name" value="AA_TRANSFER_CLASS_4"/>
    <property type="match status" value="1"/>
</dbReference>
<keyword evidence="7 12" id="KW-0663">Pyridoxal phosphate</keyword>
<dbReference type="InterPro" id="IPR050571">
    <property type="entry name" value="Class-IV_PLP-Dep_Aminotrnsfr"/>
</dbReference>
<organism evidence="13 14">
    <name type="scientific">Cyclobacterium plantarum</name>
    <dbReference type="NCBI Taxonomy" id="2716263"/>
    <lineage>
        <taxon>Bacteria</taxon>
        <taxon>Pseudomonadati</taxon>
        <taxon>Bacteroidota</taxon>
        <taxon>Cytophagia</taxon>
        <taxon>Cytophagales</taxon>
        <taxon>Cyclobacteriaceae</taxon>
        <taxon>Cyclobacterium</taxon>
    </lineage>
</organism>
<dbReference type="EMBL" id="JAANYN010000002">
    <property type="protein sequence ID" value="NHE56133.1"/>
    <property type="molecule type" value="Genomic_DNA"/>
</dbReference>
<dbReference type="EC" id="2.6.1.42" evidence="6"/>
<dbReference type="InterPro" id="IPR043131">
    <property type="entry name" value="BCAT-like_N"/>
</dbReference>
<comment type="pathway">
    <text evidence="2">Amino-acid biosynthesis; L-isoleucine biosynthesis; L-isoleucine from 2-oxobutanoate: step 4/4.</text>
</comment>
<comment type="catalytic activity">
    <reaction evidence="9">
        <text>L-isoleucine + 2-oxoglutarate = (S)-3-methyl-2-oxopentanoate + L-glutamate</text>
        <dbReference type="Rhea" id="RHEA:24801"/>
        <dbReference type="ChEBI" id="CHEBI:16810"/>
        <dbReference type="ChEBI" id="CHEBI:29985"/>
        <dbReference type="ChEBI" id="CHEBI:35146"/>
        <dbReference type="ChEBI" id="CHEBI:58045"/>
        <dbReference type="EC" id="2.6.1.42"/>
    </reaction>
</comment>
<evidence type="ECO:0000256" key="8">
    <source>
        <dbReference type="ARBA" id="ARBA00048212"/>
    </source>
</evidence>
<keyword evidence="14" id="KW-1185">Reference proteome</keyword>
<evidence type="ECO:0000256" key="11">
    <source>
        <dbReference type="RuleBase" id="RU004106"/>
    </source>
</evidence>
<dbReference type="PANTHER" id="PTHR42743:SF11">
    <property type="entry name" value="AMINODEOXYCHORISMATE LYASE"/>
    <property type="match status" value="1"/>
</dbReference>
<reference evidence="13 14" key="1">
    <citation type="submission" date="2020-03" db="EMBL/GenBank/DDBJ databases">
        <title>Cyclobacterium plantarum sp. nov., a marine bacterium isolated from a coastal-marine wetland.</title>
        <authorList>
            <person name="Sanchez-Porro C."/>
            <person name="Ventosa A."/>
            <person name="Amoozegar M."/>
        </authorList>
    </citation>
    <scope>NUCLEOTIDE SEQUENCE [LARGE SCALE GENOMIC DNA]</scope>
    <source>
        <strain evidence="13 14">GBPx2</strain>
    </source>
</reference>
<comment type="catalytic activity">
    <reaction evidence="10">
        <text>L-leucine + 2-oxoglutarate = 4-methyl-2-oxopentanoate + L-glutamate</text>
        <dbReference type="Rhea" id="RHEA:18321"/>
        <dbReference type="ChEBI" id="CHEBI:16810"/>
        <dbReference type="ChEBI" id="CHEBI:17865"/>
        <dbReference type="ChEBI" id="CHEBI:29985"/>
        <dbReference type="ChEBI" id="CHEBI:57427"/>
        <dbReference type="EC" id="2.6.1.42"/>
    </reaction>
</comment>
<dbReference type="CDD" id="cd00449">
    <property type="entry name" value="PLPDE_IV"/>
    <property type="match status" value="1"/>
</dbReference>
<proteinExistence type="inferred from homology"/>
<dbReference type="PANTHER" id="PTHR42743">
    <property type="entry name" value="AMINO-ACID AMINOTRANSFERASE"/>
    <property type="match status" value="1"/>
</dbReference>
<dbReference type="GO" id="GO:0008483">
    <property type="term" value="F:transaminase activity"/>
    <property type="evidence" value="ECO:0007669"/>
    <property type="project" value="UniProtKB-KW"/>
</dbReference>
<dbReference type="SUPFAM" id="SSF56752">
    <property type="entry name" value="D-aminoacid aminotransferase-like PLP-dependent enzymes"/>
    <property type="match status" value="1"/>
</dbReference>
<dbReference type="Gene3D" id="3.20.10.10">
    <property type="entry name" value="D-amino Acid Aminotransferase, subunit A, domain 2"/>
    <property type="match status" value="1"/>
</dbReference>
<keyword evidence="13" id="KW-0032">Aminotransferase</keyword>
<comment type="pathway">
    <text evidence="3">Amino-acid biosynthesis; L-valine biosynthesis; L-valine from pyruvate: step 4/4.</text>
</comment>
<dbReference type="InterPro" id="IPR018300">
    <property type="entry name" value="Aminotrans_IV_CS"/>
</dbReference>
<dbReference type="InterPro" id="IPR036038">
    <property type="entry name" value="Aminotransferase-like"/>
</dbReference>
<evidence type="ECO:0000256" key="3">
    <source>
        <dbReference type="ARBA" id="ARBA00004931"/>
    </source>
</evidence>
<dbReference type="Pfam" id="PF01063">
    <property type="entry name" value="Aminotran_4"/>
    <property type="match status" value="1"/>
</dbReference>
<dbReference type="Gene3D" id="3.30.470.10">
    <property type="match status" value="1"/>
</dbReference>
<keyword evidence="13" id="KW-0808">Transferase</keyword>
<comment type="cofactor">
    <cofactor evidence="1 12">
        <name>pyridoxal 5'-phosphate</name>
        <dbReference type="ChEBI" id="CHEBI:597326"/>
    </cofactor>
</comment>
<evidence type="ECO:0000256" key="1">
    <source>
        <dbReference type="ARBA" id="ARBA00001933"/>
    </source>
</evidence>
<comment type="similarity">
    <text evidence="5 11">Belongs to the class-IV pyridoxal-phosphate-dependent aminotransferase family.</text>
</comment>
<evidence type="ECO:0000256" key="2">
    <source>
        <dbReference type="ARBA" id="ARBA00004824"/>
    </source>
</evidence>
<evidence type="ECO:0000256" key="10">
    <source>
        <dbReference type="ARBA" id="ARBA00049229"/>
    </source>
</evidence>
<dbReference type="InterPro" id="IPR001544">
    <property type="entry name" value="Aminotrans_IV"/>
</dbReference>